<evidence type="ECO:0000313" key="2">
    <source>
        <dbReference type="Proteomes" id="UP000036403"/>
    </source>
</evidence>
<dbReference type="InterPro" id="IPR036397">
    <property type="entry name" value="RNaseH_sf"/>
</dbReference>
<organism evidence="1 2">
    <name type="scientific">Lasius niger</name>
    <name type="common">Black garden ant</name>
    <dbReference type="NCBI Taxonomy" id="67767"/>
    <lineage>
        <taxon>Eukaryota</taxon>
        <taxon>Metazoa</taxon>
        <taxon>Ecdysozoa</taxon>
        <taxon>Arthropoda</taxon>
        <taxon>Hexapoda</taxon>
        <taxon>Insecta</taxon>
        <taxon>Pterygota</taxon>
        <taxon>Neoptera</taxon>
        <taxon>Endopterygota</taxon>
        <taxon>Hymenoptera</taxon>
        <taxon>Apocrita</taxon>
        <taxon>Aculeata</taxon>
        <taxon>Formicoidea</taxon>
        <taxon>Formicidae</taxon>
        <taxon>Formicinae</taxon>
        <taxon>Lasius</taxon>
        <taxon>Lasius</taxon>
    </lineage>
</organism>
<dbReference type="EMBL" id="LBMM01010697">
    <property type="protein sequence ID" value="KMQ87308.1"/>
    <property type="molecule type" value="Genomic_DNA"/>
</dbReference>
<protein>
    <submittedName>
        <fullName evidence="1">Uncharacterized protein</fullName>
    </submittedName>
</protein>
<name>A0A0J7KA38_LASNI</name>
<dbReference type="Proteomes" id="UP000036403">
    <property type="component" value="Unassembled WGS sequence"/>
</dbReference>
<comment type="caution">
    <text evidence="1">The sequence shown here is derived from an EMBL/GenBank/DDBJ whole genome shotgun (WGS) entry which is preliminary data.</text>
</comment>
<sequence length="97" mass="11271">MISQFVEKDQREWDENLPALQFAYNTATHDATGFSPAYLNYGQELCPPHPGEEARDRNIKIDTLPEKLDDAYALNCECEEEESSPKKRRKRGETFYL</sequence>
<keyword evidence="2" id="KW-1185">Reference proteome</keyword>
<dbReference type="GO" id="GO:0003676">
    <property type="term" value="F:nucleic acid binding"/>
    <property type="evidence" value="ECO:0007669"/>
    <property type="project" value="InterPro"/>
</dbReference>
<accession>A0A0J7KA38</accession>
<dbReference type="OrthoDB" id="6752380at2759"/>
<evidence type="ECO:0000313" key="1">
    <source>
        <dbReference type="EMBL" id="KMQ87308.1"/>
    </source>
</evidence>
<gene>
    <name evidence="1" type="ORF">RF55_13435</name>
</gene>
<dbReference type="Gene3D" id="3.30.420.10">
    <property type="entry name" value="Ribonuclease H-like superfamily/Ribonuclease H"/>
    <property type="match status" value="1"/>
</dbReference>
<proteinExistence type="predicted"/>
<dbReference type="AlphaFoldDB" id="A0A0J7KA38"/>
<dbReference type="PaxDb" id="67767-A0A0J7KA38"/>
<reference evidence="1 2" key="1">
    <citation type="submission" date="2015-04" db="EMBL/GenBank/DDBJ databases">
        <title>Lasius niger genome sequencing.</title>
        <authorList>
            <person name="Konorov E.A."/>
            <person name="Nikitin M.A."/>
            <person name="Kirill M.V."/>
            <person name="Chang P."/>
        </authorList>
    </citation>
    <scope>NUCLEOTIDE SEQUENCE [LARGE SCALE GENOMIC DNA]</scope>
    <source>
        <tissue evidence="1">Whole</tissue>
    </source>
</reference>